<evidence type="ECO:0000313" key="1">
    <source>
        <dbReference type="EMBL" id="GIN21435.1"/>
    </source>
</evidence>
<comment type="caution">
    <text evidence="1">The sequence shown here is derived from an EMBL/GenBank/DDBJ whole genome shotgun (WGS) entry which is preliminary data.</text>
</comment>
<protein>
    <submittedName>
        <fullName evidence="1">Uncharacterized protein</fullName>
    </submittedName>
</protein>
<accession>A0ABQ4K8D1</accession>
<dbReference type="EMBL" id="BOQT01000008">
    <property type="protein sequence ID" value="GIN21435.1"/>
    <property type="molecule type" value="Genomic_DNA"/>
</dbReference>
<dbReference type="Proteomes" id="UP000680279">
    <property type="component" value="Unassembled WGS sequence"/>
</dbReference>
<keyword evidence="2" id="KW-1185">Reference proteome</keyword>
<organism evidence="1 2">
    <name type="scientific">Siminovitchia fordii</name>
    <dbReference type="NCBI Taxonomy" id="254759"/>
    <lineage>
        <taxon>Bacteria</taxon>
        <taxon>Bacillati</taxon>
        <taxon>Bacillota</taxon>
        <taxon>Bacilli</taxon>
        <taxon>Bacillales</taxon>
        <taxon>Bacillaceae</taxon>
        <taxon>Siminovitchia</taxon>
    </lineage>
</organism>
<proteinExistence type="predicted"/>
<gene>
    <name evidence="1" type="ORF">J1TS3_25690</name>
</gene>
<evidence type="ECO:0000313" key="2">
    <source>
        <dbReference type="Proteomes" id="UP000680279"/>
    </source>
</evidence>
<reference evidence="1 2" key="1">
    <citation type="submission" date="2021-03" db="EMBL/GenBank/DDBJ databases">
        <title>Antimicrobial resistance genes in bacteria isolated from Japanese honey, and their potential for conferring macrolide and lincosamide resistance in the American foulbrood pathogen Paenibacillus larvae.</title>
        <authorList>
            <person name="Okamoto M."/>
            <person name="Kumagai M."/>
            <person name="Kanamori H."/>
            <person name="Takamatsu D."/>
        </authorList>
    </citation>
    <scope>NUCLEOTIDE SEQUENCE [LARGE SCALE GENOMIC DNA]</scope>
    <source>
        <strain evidence="1 2">J1TS3</strain>
    </source>
</reference>
<name>A0ABQ4K8D1_9BACI</name>
<sequence length="57" mass="6480">MKIGDKLTPQWSESLSDHVTKGKVYEVVEVKDVGFFIINDKGEKCFPISTTFMRVNS</sequence>
<dbReference type="RefSeq" id="WP_212963273.1">
    <property type="nucleotide sequence ID" value="NZ_BOQT01000008.1"/>
</dbReference>